<evidence type="ECO:0000259" key="9">
    <source>
        <dbReference type="Pfam" id="PF04290"/>
    </source>
</evidence>
<keyword evidence="3" id="KW-1003">Cell membrane</keyword>
<evidence type="ECO:0000256" key="3">
    <source>
        <dbReference type="ARBA" id="ARBA00022475"/>
    </source>
</evidence>
<feature type="transmembrane region" description="Helical" evidence="8">
    <location>
        <begin position="65"/>
        <end position="92"/>
    </location>
</feature>
<keyword evidence="7 8" id="KW-0472">Membrane</keyword>
<evidence type="ECO:0000256" key="5">
    <source>
        <dbReference type="ARBA" id="ARBA00022692"/>
    </source>
</evidence>
<evidence type="ECO:0000256" key="7">
    <source>
        <dbReference type="ARBA" id="ARBA00023136"/>
    </source>
</evidence>
<evidence type="ECO:0000256" key="1">
    <source>
        <dbReference type="ARBA" id="ARBA00004429"/>
    </source>
</evidence>
<evidence type="ECO:0000256" key="2">
    <source>
        <dbReference type="ARBA" id="ARBA00022448"/>
    </source>
</evidence>
<evidence type="ECO:0000256" key="8">
    <source>
        <dbReference type="SAM" id="Phobius"/>
    </source>
</evidence>
<comment type="subcellular location">
    <subcellularLocation>
        <location evidence="1">Cell inner membrane</location>
        <topology evidence="1">Multi-pass membrane protein</topology>
    </subcellularLocation>
</comment>
<dbReference type="Pfam" id="PF04290">
    <property type="entry name" value="DctQ"/>
    <property type="match status" value="1"/>
</dbReference>
<dbReference type="PANTHER" id="PTHR35011">
    <property type="entry name" value="2,3-DIKETO-L-GULONATE TRAP TRANSPORTER SMALL PERMEASE PROTEIN YIAM"/>
    <property type="match status" value="1"/>
</dbReference>
<reference evidence="10" key="1">
    <citation type="submission" date="2018-05" db="EMBL/GenBank/DDBJ databases">
        <authorList>
            <person name="Lanie J.A."/>
            <person name="Ng W.-L."/>
            <person name="Kazmierczak K.M."/>
            <person name="Andrzejewski T.M."/>
            <person name="Davidsen T.M."/>
            <person name="Wayne K.J."/>
            <person name="Tettelin H."/>
            <person name="Glass J.I."/>
            <person name="Rusch D."/>
            <person name="Podicherti R."/>
            <person name="Tsui H.-C.T."/>
            <person name="Winkler M.E."/>
        </authorList>
    </citation>
    <scope>NUCLEOTIDE SEQUENCE</scope>
</reference>
<feature type="transmembrane region" description="Helical" evidence="8">
    <location>
        <begin position="25"/>
        <end position="44"/>
    </location>
</feature>
<gene>
    <name evidence="10" type="ORF">METZ01_LOCUS269928</name>
</gene>
<accession>A0A382JX43</accession>
<keyword evidence="2" id="KW-0813">Transport</keyword>
<dbReference type="GO" id="GO:0022857">
    <property type="term" value="F:transmembrane transporter activity"/>
    <property type="evidence" value="ECO:0007669"/>
    <property type="project" value="TreeGrafter"/>
</dbReference>
<protein>
    <recommendedName>
        <fullName evidence="9">Tripartite ATP-independent periplasmic transporters DctQ component domain-containing protein</fullName>
    </recommendedName>
</protein>
<dbReference type="AlphaFoldDB" id="A0A382JX43"/>
<name>A0A382JX43_9ZZZZ</name>
<sequence length="157" mass="17710">MSFWITYDVLARNLFGVASPWSFDLSEYSLVWITFLGAPWVLLQDRHVRIEILIDALPIHAQRKIGILVSVVAMVICAILAWRTSIAALGYFQNDIAMPRIWRIPRIWPYSIVPIGSTLLTLSFALRLGLYLTDENPENVLHIKASAGQETGLSSEI</sequence>
<organism evidence="10">
    <name type="scientific">marine metagenome</name>
    <dbReference type="NCBI Taxonomy" id="408172"/>
    <lineage>
        <taxon>unclassified sequences</taxon>
        <taxon>metagenomes</taxon>
        <taxon>ecological metagenomes</taxon>
    </lineage>
</organism>
<dbReference type="GO" id="GO:0015740">
    <property type="term" value="P:C4-dicarboxylate transport"/>
    <property type="evidence" value="ECO:0007669"/>
    <property type="project" value="TreeGrafter"/>
</dbReference>
<dbReference type="GO" id="GO:0005886">
    <property type="term" value="C:plasma membrane"/>
    <property type="evidence" value="ECO:0007669"/>
    <property type="project" value="UniProtKB-SubCell"/>
</dbReference>
<evidence type="ECO:0000256" key="6">
    <source>
        <dbReference type="ARBA" id="ARBA00022989"/>
    </source>
</evidence>
<evidence type="ECO:0000256" key="4">
    <source>
        <dbReference type="ARBA" id="ARBA00022519"/>
    </source>
</evidence>
<evidence type="ECO:0000313" key="10">
    <source>
        <dbReference type="EMBL" id="SVC17074.1"/>
    </source>
</evidence>
<dbReference type="PANTHER" id="PTHR35011:SF2">
    <property type="entry name" value="2,3-DIKETO-L-GULONATE TRAP TRANSPORTER SMALL PERMEASE PROTEIN YIAM"/>
    <property type="match status" value="1"/>
</dbReference>
<feature type="transmembrane region" description="Helical" evidence="8">
    <location>
        <begin position="107"/>
        <end position="126"/>
    </location>
</feature>
<proteinExistence type="predicted"/>
<feature type="domain" description="Tripartite ATP-independent periplasmic transporters DctQ component" evidence="9">
    <location>
        <begin position="4"/>
        <end position="127"/>
    </location>
</feature>
<keyword evidence="5 8" id="KW-0812">Transmembrane</keyword>
<dbReference type="InterPro" id="IPR055348">
    <property type="entry name" value="DctQ"/>
</dbReference>
<dbReference type="EMBL" id="UINC01077185">
    <property type="protein sequence ID" value="SVC17074.1"/>
    <property type="molecule type" value="Genomic_DNA"/>
</dbReference>
<keyword evidence="4" id="KW-0997">Cell inner membrane</keyword>
<dbReference type="InterPro" id="IPR007387">
    <property type="entry name" value="TRAP_DctQ"/>
</dbReference>
<keyword evidence="6 8" id="KW-1133">Transmembrane helix</keyword>